<dbReference type="SUPFAM" id="SSF51197">
    <property type="entry name" value="Clavaminate synthase-like"/>
    <property type="match status" value="1"/>
</dbReference>
<dbReference type="Pfam" id="PF03171">
    <property type="entry name" value="2OG-FeII_Oxy"/>
    <property type="match status" value="1"/>
</dbReference>
<keyword evidence="7 9" id="KW-0408">Iron</keyword>
<dbReference type="InterPro" id="IPR027443">
    <property type="entry name" value="IPNS-like_sf"/>
</dbReference>
<keyword evidence="6 9" id="KW-0560">Oxidoreductase</keyword>
<evidence type="ECO:0000256" key="8">
    <source>
        <dbReference type="ARBA" id="ARBA00023241"/>
    </source>
</evidence>
<keyword evidence="3 9" id="KW-0479">Metal-binding</keyword>
<reference evidence="11" key="1">
    <citation type="submission" date="2014-07" db="EMBL/GenBank/DDBJ databases">
        <title>Temporal and spatial regulation of anthocyanin biosynthesis provide diverse flower colour intensities and patterning in Cymbidium orchid.</title>
        <authorList>
            <person name="Wang L."/>
            <person name="Albert N.W."/>
            <person name="Zhang H."/>
            <person name="Arathoon S."/>
            <person name="Boase M.R."/>
            <person name="Schwinn K.E."/>
            <person name="Davies K.M."/>
            <person name="Ngo H."/>
            <person name="Lewis D.H."/>
        </authorList>
    </citation>
    <scope>NUCLEOTIDE SEQUENCE</scope>
</reference>
<accession>A0A088G9H7</accession>
<comment type="similarity">
    <text evidence="2 9">Belongs to the iron/ascorbate-dependent oxidoreductase family.</text>
</comment>
<dbReference type="FunFam" id="2.60.120.330:FF:000009">
    <property type="entry name" value="Flavonol synthase"/>
    <property type="match status" value="1"/>
</dbReference>
<feature type="domain" description="Fe2OG dioxygenase" evidence="10">
    <location>
        <begin position="209"/>
        <end position="309"/>
    </location>
</feature>
<evidence type="ECO:0000256" key="9">
    <source>
        <dbReference type="RuleBase" id="RU003682"/>
    </source>
</evidence>
<evidence type="ECO:0000313" key="11">
    <source>
        <dbReference type="EMBL" id="AIM58718.1"/>
    </source>
</evidence>
<evidence type="ECO:0000256" key="3">
    <source>
        <dbReference type="ARBA" id="ARBA00022723"/>
    </source>
</evidence>
<evidence type="ECO:0000259" key="10">
    <source>
        <dbReference type="PROSITE" id="PS51471"/>
    </source>
</evidence>
<dbReference type="AlphaFoldDB" id="A0A088G9H7"/>
<evidence type="ECO:0000256" key="4">
    <source>
        <dbReference type="ARBA" id="ARBA00022896"/>
    </source>
</evidence>
<evidence type="ECO:0000256" key="7">
    <source>
        <dbReference type="ARBA" id="ARBA00023004"/>
    </source>
</evidence>
<dbReference type="GO" id="GO:0046872">
    <property type="term" value="F:metal ion binding"/>
    <property type="evidence" value="ECO:0007669"/>
    <property type="project" value="UniProtKB-KW"/>
</dbReference>
<dbReference type="InterPro" id="IPR005123">
    <property type="entry name" value="Oxoglu/Fe-dep_dioxygenase_dom"/>
</dbReference>
<dbReference type="InterPro" id="IPR044861">
    <property type="entry name" value="IPNS-like_FE2OG_OXY"/>
</dbReference>
<proteinExistence type="evidence at transcript level"/>
<keyword evidence="8" id="KW-0284">Flavonoid biosynthesis</keyword>
<dbReference type="InterPro" id="IPR026992">
    <property type="entry name" value="DIOX_N"/>
</dbReference>
<keyword evidence="4" id="KW-0847">Vitamin C</keyword>
<name>A0A088G9H7_9ASPA</name>
<dbReference type="Gene3D" id="2.60.120.330">
    <property type="entry name" value="B-lactam Antibiotic, Isopenicillin N Synthase, Chain"/>
    <property type="match status" value="1"/>
</dbReference>
<dbReference type="EMBL" id="KM186177">
    <property type="protein sequence ID" value="AIM58718.1"/>
    <property type="molecule type" value="mRNA"/>
</dbReference>
<dbReference type="GO" id="GO:0009813">
    <property type="term" value="P:flavonoid biosynthetic process"/>
    <property type="evidence" value="ECO:0007669"/>
    <property type="project" value="UniProtKB-KW"/>
</dbReference>
<keyword evidence="5" id="KW-0223">Dioxygenase</keyword>
<dbReference type="PROSITE" id="PS51471">
    <property type="entry name" value="FE2OG_OXY"/>
    <property type="match status" value="1"/>
</dbReference>
<comment type="cofactor">
    <cofactor evidence="1">
        <name>L-ascorbate</name>
        <dbReference type="ChEBI" id="CHEBI:38290"/>
    </cofactor>
</comment>
<dbReference type="GO" id="GO:0031418">
    <property type="term" value="F:L-ascorbic acid binding"/>
    <property type="evidence" value="ECO:0007669"/>
    <property type="project" value="UniProtKB-KW"/>
</dbReference>
<dbReference type="Pfam" id="PF14226">
    <property type="entry name" value="DIOX_N"/>
    <property type="match status" value="1"/>
</dbReference>
<sequence>MAARTIPATRRVEILANSGLSCIPLEFVRPESEHEHLADALNKCPRGVGIPIVDLGGFSSEEGRRRCAEQVIAAAAEWGVMLLVNHGVPEELIERLQATGKGFFELPVEEKEKYANDQSRGQIQGYGSKLANNENGKLEWQDYFFHLVYPPEKTDLAVWPTEPADYIATTASFAEELRTLASKMFSMLSLGLDLDENKLEAELGGRDDLLLQLKINYYPRCPQPELALGVEAHTDVSSLSFIIHNGVAGLQVFKDGAGWVTAPLVPNSIIVHVGDALEIISNGKYHSVLHRGLVNKENVRISWAVFCEPPREKVVLRPLPELVGEGEVARFEPRTFAEHLERKLFKTRVASGREKAAVD</sequence>
<dbReference type="PANTHER" id="PTHR47991">
    <property type="entry name" value="OXOGLUTARATE/IRON-DEPENDENT DIOXYGENASE"/>
    <property type="match status" value="1"/>
</dbReference>
<evidence type="ECO:0000256" key="1">
    <source>
        <dbReference type="ARBA" id="ARBA00001961"/>
    </source>
</evidence>
<dbReference type="GO" id="GO:0051213">
    <property type="term" value="F:dioxygenase activity"/>
    <property type="evidence" value="ECO:0007669"/>
    <property type="project" value="UniProtKB-KW"/>
</dbReference>
<evidence type="ECO:0000256" key="2">
    <source>
        <dbReference type="ARBA" id="ARBA00008056"/>
    </source>
</evidence>
<dbReference type="InterPro" id="IPR050295">
    <property type="entry name" value="Plant_2OG-oxidoreductases"/>
</dbReference>
<protein>
    <submittedName>
        <fullName evidence="11">Anthocyanidin synthase</fullName>
    </submittedName>
</protein>
<dbReference type="GO" id="GO:0046148">
    <property type="term" value="P:pigment biosynthetic process"/>
    <property type="evidence" value="ECO:0007669"/>
    <property type="project" value="UniProtKB-ARBA"/>
</dbReference>
<evidence type="ECO:0000256" key="5">
    <source>
        <dbReference type="ARBA" id="ARBA00022964"/>
    </source>
</evidence>
<organism evidence="11">
    <name type="scientific">Cymbidium hybrid cultivar</name>
    <dbReference type="NCBI Taxonomy" id="28471"/>
    <lineage>
        <taxon>Eukaryota</taxon>
        <taxon>Viridiplantae</taxon>
        <taxon>Streptophyta</taxon>
        <taxon>Embryophyta</taxon>
        <taxon>Tracheophyta</taxon>
        <taxon>Spermatophyta</taxon>
        <taxon>Magnoliopsida</taxon>
        <taxon>Liliopsida</taxon>
        <taxon>Asparagales</taxon>
        <taxon>Orchidaceae</taxon>
        <taxon>Epidendroideae</taxon>
        <taxon>Cymbidieae</taxon>
        <taxon>Cymbidiinae</taxon>
        <taxon>Cymbidium</taxon>
    </lineage>
</organism>
<evidence type="ECO:0000256" key="6">
    <source>
        <dbReference type="ARBA" id="ARBA00023002"/>
    </source>
</evidence>
<gene>
    <name evidence="11" type="primary">ANS</name>
</gene>